<gene>
    <name evidence="2" type="ORF">TELCIR_06331</name>
</gene>
<dbReference type="Pfam" id="PF04114">
    <property type="entry name" value="Gaa1"/>
    <property type="match status" value="1"/>
</dbReference>
<name>A0A2G9UNN8_TELCI</name>
<feature type="transmembrane region" description="Helical" evidence="1">
    <location>
        <begin position="391"/>
        <end position="412"/>
    </location>
</feature>
<dbReference type="PANTHER" id="PTHR13304:SF0">
    <property type="entry name" value="GLYCOSYLPHOSPHATIDYLINOSITOL ANCHOR ATTACHMENT 1 PROTEIN"/>
    <property type="match status" value="1"/>
</dbReference>
<dbReference type="PANTHER" id="PTHR13304">
    <property type="entry name" value="GLYCOSYLPHOSPHATIDYLINOSITOL ANCHOR ATTACHMENT 1 PROTEIN"/>
    <property type="match status" value="1"/>
</dbReference>
<keyword evidence="1" id="KW-0812">Transmembrane</keyword>
<dbReference type="GO" id="GO:0016255">
    <property type="term" value="P:attachment of GPI anchor to protein"/>
    <property type="evidence" value="ECO:0007669"/>
    <property type="project" value="TreeGrafter"/>
</dbReference>
<sequence length="434" mass="47859">MVQQCHAPYYGLMVLDESTGNIFRTTSSSAPTGTRQTGISEHALMPGLVVERFDKDGLAAEYLQGLREHKIDKQNYVCEMMKQAGLLCHSQRWWSAVKVTNISGTNAYAVLRAPRATGVEAMVFAVDLHQREATAMVMAYAAFARQQIYWARDLFFVFVDGGAPGMDAWLAKYHLVHHSALNADSLPEMGGFIIGGVAMKSQSAKMSPSVRLEVNHLNGQLPNLDLFNSVVRIAGSGKFAINSVVYDVRDQEQGGTDWHMLVPLRAMYTQAFVAVEGLHSVMGKYGVQAITVAVPSLNSYPLRKSTRLMEAIARALNNVLERFHQSYFLPRALIRTALALACHPAGVYGMFLLYGRPVLGYSGKPTVLTPEILVSALLRLLKEHLVYGSNVLPLLLVLVLPMWNLVLPLALVKIKTAVETVEQTEAEAQEKKLD</sequence>
<keyword evidence="1" id="KW-1133">Transmembrane helix</keyword>
<dbReference type="AlphaFoldDB" id="A0A2G9UNN8"/>
<organism evidence="2 3">
    <name type="scientific">Teladorsagia circumcincta</name>
    <name type="common">Brown stomach worm</name>
    <name type="synonym">Ostertagia circumcincta</name>
    <dbReference type="NCBI Taxonomy" id="45464"/>
    <lineage>
        <taxon>Eukaryota</taxon>
        <taxon>Metazoa</taxon>
        <taxon>Ecdysozoa</taxon>
        <taxon>Nematoda</taxon>
        <taxon>Chromadorea</taxon>
        <taxon>Rhabditida</taxon>
        <taxon>Rhabditina</taxon>
        <taxon>Rhabditomorpha</taxon>
        <taxon>Strongyloidea</taxon>
        <taxon>Trichostrongylidae</taxon>
        <taxon>Teladorsagia</taxon>
    </lineage>
</organism>
<evidence type="ECO:0000313" key="3">
    <source>
        <dbReference type="Proteomes" id="UP000230423"/>
    </source>
</evidence>
<proteinExistence type="predicted"/>
<feature type="transmembrane region" description="Helical" evidence="1">
    <location>
        <begin position="332"/>
        <end position="354"/>
    </location>
</feature>
<dbReference type="Proteomes" id="UP000230423">
    <property type="component" value="Unassembled WGS sequence"/>
</dbReference>
<reference evidence="2 3" key="1">
    <citation type="submission" date="2015-09" db="EMBL/GenBank/DDBJ databases">
        <title>Draft genome of the parasitic nematode Teladorsagia circumcincta isolate WARC Sus (inbred).</title>
        <authorList>
            <person name="Mitreva M."/>
        </authorList>
    </citation>
    <scope>NUCLEOTIDE SEQUENCE [LARGE SCALE GENOMIC DNA]</scope>
    <source>
        <strain evidence="2 3">S</strain>
    </source>
</reference>
<dbReference type="OrthoDB" id="445301at2759"/>
<protein>
    <submittedName>
        <fullName evidence="2">Uncharacterized protein</fullName>
    </submittedName>
</protein>
<dbReference type="GO" id="GO:0042765">
    <property type="term" value="C:GPI-anchor transamidase complex"/>
    <property type="evidence" value="ECO:0007669"/>
    <property type="project" value="InterPro"/>
</dbReference>
<dbReference type="EMBL" id="KZ345852">
    <property type="protein sequence ID" value="PIO71766.1"/>
    <property type="molecule type" value="Genomic_DNA"/>
</dbReference>
<evidence type="ECO:0000313" key="2">
    <source>
        <dbReference type="EMBL" id="PIO71766.1"/>
    </source>
</evidence>
<keyword evidence="1" id="KW-0472">Membrane</keyword>
<keyword evidence="3" id="KW-1185">Reference proteome</keyword>
<accession>A0A2G9UNN8</accession>
<dbReference type="InterPro" id="IPR007246">
    <property type="entry name" value="Gaa1"/>
</dbReference>
<evidence type="ECO:0000256" key="1">
    <source>
        <dbReference type="SAM" id="Phobius"/>
    </source>
</evidence>